<dbReference type="Proteomes" id="UP000033187">
    <property type="component" value="Chromosome 1"/>
</dbReference>
<dbReference type="KEGG" id="fil:BN1229_v1_0927"/>
<name>A0A0D6JCA0_9HYPH</name>
<keyword evidence="1" id="KW-0812">Transmembrane</keyword>
<organism evidence="2 3">
    <name type="scientific">Candidatus Filomicrobium marinum</name>
    <dbReference type="NCBI Taxonomy" id="1608628"/>
    <lineage>
        <taxon>Bacteria</taxon>
        <taxon>Pseudomonadati</taxon>
        <taxon>Pseudomonadota</taxon>
        <taxon>Alphaproteobacteria</taxon>
        <taxon>Hyphomicrobiales</taxon>
        <taxon>Hyphomicrobiaceae</taxon>
        <taxon>Filomicrobium</taxon>
    </lineage>
</organism>
<dbReference type="EMBL" id="LN829119">
    <property type="protein sequence ID" value="CPR16712.1"/>
    <property type="molecule type" value="Genomic_DNA"/>
</dbReference>
<keyword evidence="1" id="KW-1133">Transmembrane helix</keyword>
<evidence type="ECO:0000313" key="3">
    <source>
        <dbReference type="Proteomes" id="UP000033187"/>
    </source>
</evidence>
<evidence type="ECO:0000256" key="1">
    <source>
        <dbReference type="SAM" id="Phobius"/>
    </source>
</evidence>
<dbReference type="Gene3D" id="3.30.160.150">
    <property type="entry name" value="Lipoprotein like domain"/>
    <property type="match status" value="1"/>
</dbReference>
<dbReference type="RefSeq" id="WP_082101009.1">
    <property type="nucleotide sequence ID" value="NZ_LN829118.1"/>
</dbReference>
<accession>A0A0D6JCA0</accession>
<gene>
    <name evidence="2" type="ORF">YBN1229_v1_0930</name>
</gene>
<evidence type="ECO:0000313" key="2">
    <source>
        <dbReference type="EMBL" id="CPR16712.1"/>
    </source>
</evidence>
<sequence length="197" mass="21216">MSLPEALRASGSVADRIGESSRMCSRRSVFRVMAVAVLIAPLVAACGPGGFRPMYADLNGTGSLSERLAQVDIAPIPGRVGQQLRNELIFQARGGGNALPPEYRLEIAIRESVTSTLVQRSGDSRGQIYSLDASFRLIHLKDKKVILSGTSYGRAGFERFDSIFSNVRARRDAEDRAAGTVGNDLKSRLSAFLATQA</sequence>
<proteinExistence type="predicted"/>
<evidence type="ECO:0008006" key="4">
    <source>
        <dbReference type="Google" id="ProtNLM"/>
    </source>
</evidence>
<protein>
    <recommendedName>
        <fullName evidence="4">LPS-assembly lipoprotein</fullName>
    </recommendedName>
</protein>
<reference evidence="3" key="1">
    <citation type="submission" date="2015-02" db="EMBL/GenBank/DDBJ databases">
        <authorList>
            <person name="Chooi Y.-H."/>
        </authorList>
    </citation>
    <scope>NUCLEOTIDE SEQUENCE [LARGE SCALE GENOMIC DNA]</scope>
    <source>
        <strain evidence="3">strain Y</strain>
    </source>
</reference>
<keyword evidence="3" id="KW-1185">Reference proteome</keyword>
<dbReference type="KEGG" id="fiy:BN1229_v1_0930"/>
<dbReference type="AlphaFoldDB" id="A0A0D6JCA0"/>
<feature type="transmembrane region" description="Helical" evidence="1">
    <location>
        <begin position="29"/>
        <end position="51"/>
    </location>
</feature>
<keyword evidence="1" id="KW-0472">Membrane</keyword>